<keyword evidence="2" id="KW-0597">Phosphoprotein</keyword>
<sequence>MPKVEYSRLQDSDVELSSKYQRTFIARYYGRALVERWHTQPMLPWIIAEIQRLGSPKSETVFLTITECSIKAVNVKFGRLVFEHKLGSVTKFNQLADSPRCFAYLTKEGSDVSLCHAFQASDELAVFQLFTVLKEAIQESSIGIKAKEESPFDALQSKQCQQYEVLYVGKIKVSQKRGPQRFVDDAIQKLISARGSPVSENRSILKELDSKLSDEIISTEKKTDTQDWAFNVSSDVVQHPLLIQNTDNGNSQKPSCRQRLLSDTQGPHSLAPPSQASLITHSQSLDTSSRDALVHDIQTLAFTSEQFSSVIEDGSLHRQTSLPPMNAKTFLECSLGFPLIQEESSSSLSDDQNHDNRTMLFLVSPCDIRLISTDKKELLFQKDFSSISHCSQGEEYPDHFGLICRETTITGMDMYVGYIFQCQSAKIVNEIMKTLKQSFHCAIVTTHEKRVSSKIFNFCDTCPMYWFHKLCSDTEGEIPEQVQSIVMMHIAALAEKEQKELMSKYQDIIVRSLAEQNIVFMTLLRALCEQKQMKHTHTVSKEHKEKRALSPLSNLTSMAKKTFPNTFETVFKDAPLTKAHSLPIGARSEYKFVGDKKGSQATKDQQKAAKVAKATSISTKIQPPIEENSFEKKDLIRQVTPPKEGTLITTLTTDRKRKESASLRNATERSLSDTAAVLWDLHQGEHQVPSQNKENMTTSDVKINELPRTPLKASPLRNIFLRVGSKKGNFPLKEIKEQHGSKGSWRKMLFNRVQRPFAKDIIFGEIAEEKRIEPPKHSSSHLKALWKKAIMEQIILIRLEREQKKLKMKQDKILEKHTKLDYDVICPSPNDSIQKWDAILNSNPDYGSIEAAVKYGIPRQKRGEIWLFLANKYCIANKCPSVDNTPYVELLRKLTPYQHAILIDIGRTYPGHPYFKQVLGPGQLSLFSLLKAYSVVDEEVGYCQGLSFLGGILLLHLDEEKAFHAIKHIMFTLGLRNQYKSDMGALQVQMYQLARIIQNTVPEVHELFDKYEVSPMLYAAPWFLTFFASHFPIGFVARLLDMLFLQGISVLFKVSALLLKVHQAQILKCNSFESIVSFLKVTLPSSGHVGMEKVLDQVLSMNVEKSLLTYQIEYMVLKEEMSEPNNDSETTSSMRTQVENENKDLQKQNMELTEQLQVALNTVSRLEASVTSYQSTIRKLESHVRTLQDERDAMHHSVNILRKRLDSIDLGSPPSEPELMNQSDIKK</sequence>
<evidence type="ECO:0000313" key="7">
    <source>
        <dbReference type="Proteomes" id="UP000887013"/>
    </source>
</evidence>
<evidence type="ECO:0000313" key="6">
    <source>
        <dbReference type="EMBL" id="GFS56668.1"/>
    </source>
</evidence>
<dbReference type="PANTHER" id="PTHR47219:SF16">
    <property type="entry name" value="GTPASE ACTIVATING PROTEIN"/>
    <property type="match status" value="1"/>
</dbReference>
<dbReference type="FunFam" id="1.10.10.2750:FF:000002">
    <property type="entry name" value="TBC1 domain family member 4"/>
    <property type="match status" value="1"/>
</dbReference>
<dbReference type="InterPro" id="IPR006020">
    <property type="entry name" value="PTB/PI_dom"/>
</dbReference>
<comment type="caution">
    <text evidence="6">The sequence shown here is derived from an EMBL/GenBank/DDBJ whole genome shotgun (WGS) entry which is preliminary data.</text>
</comment>
<accession>A0A8X6JSK8</accession>
<evidence type="ECO:0000259" key="5">
    <source>
        <dbReference type="PROSITE" id="PS50086"/>
    </source>
</evidence>
<dbReference type="AlphaFoldDB" id="A0A8X6JSK8"/>
<evidence type="ECO:0000256" key="1">
    <source>
        <dbReference type="ARBA" id="ARBA00022468"/>
    </source>
</evidence>
<dbReference type="Pfam" id="PF11830">
    <property type="entry name" value="DUF3350"/>
    <property type="match status" value="1"/>
</dbReference>
<keyword evidence="7" id="KW-1185">Reference proteome</keyword>
<dbReference type="FunFam" id="1.10.8.270:FF:000001">
    <property type="entry name" value="TBC1 domain family member 1"/>
    <property type="match status" value="1"/>
</dbReference>
<dbReference type="InterPro" id="IPR035969">
    <property type="entry name" value="Rab-GAP_TBC_sf"/>
</dbReference>
<feature type="domain" description="Rab-GAP TBC" evidence="5">
    <location>
        <begin position="856"/>
        <end position="1047"/>
    </location>
</feature>
<protein>
    <submittedName>
        <fullName evidence="6">TBC1 domain family member 4</fullName>
    </submittedName>
</protein>
<keyword evidence="1" id="KW-0343">GTPase activation</keyword>
<evidence type="ECO:0000259" key="4">
    <source>
        <dbReference type="PROSITE" id="PS01179"/>
    </source>
</evidence>
<dbReference type="Gene3D" id="1.10.472.80">
    <property type="entry name" value="Ypt/Rab-GAP domain of gyp1p, domain 3"/>
    <property type="match status" value="1"/>
</dbReference>
<dbReference type="Gene3D" id="1.10.10.2750">
    <property type="match status" value="1"/>
</dbReference>
<dbReference type="PROSITE" id="PS50086">
    <property type="entry name" value="TBC_RABGAP"/>
    <property type="match status" value="1"/>
</dbReference>
<organism evidence="6 7">
    <name type="scientific">Nephila pilipes</name>
    <name type="common">Giant wood spider</name>
    <name type="synonym">Nephila maculata</name>
    <dbReference type="NCBI Taxonomy" id="299642"/>
    <lineage>
        <taxon>Eukaryota</taxon>
        <taxon>Metazoa</taxon>
        <taxon>Ecdysozoa</taxon>
        <taxon>Arthropoda</taxon>
        <taxon>Chelicerata</taxon>
        <taxon>Arachnida</taxon>
        <taxon>Araneae</taxon>
        <taxon>Araneomorphae</taxon>
        <taxon>Entelegynae</taxon>
        <taxon>Araneoidea</taxon>
        <taxon>Nephilidae</taxon>
        <taxon>Nephila</taxon>
    </lineage>
</organism>
<proteinExistence type="predicted"/>
<dbReference type="SMART" id="SM00462">
    <property type="entry name" value="PTB"/>
    <property type="match status" value="2"/>
</dbReference>
<dbReference type="OrthoDB" id="6422043at2759"/>
<dbReference type="Pfam" id="PF00566">
    <property type="entry name" value="RabGAP-TBC"/>
    <property type="match status" value="1"/>
</dbReference>
<dbReference type="PANTHER" id="PTHR47219">
    <property type="entry name" value="RAB GTPASE-ACTIVATING PROTEIN 1-LIKE"/>
    <property type="match status" value="1"/>
</dbReference>
<name>A0A8X6JSK8_NEPPI</name>
<dbReference type="SUPFAM" id="SSF47923">
    <property type="entry name" value="Ypt/Rab-GAP domain of gyp1p"/>
    <property type="match status" value="2"/>
</dbReference>
<dbReference type="PROSITE" id="PS01179">
    <property type="entry name" value="PID"/>
    <property type="match status" value="1"/>
</dbReference>
<dbReference type="CDD" id="cd00934">
    <property type="entry name" value="PTB"/>
    <property type="match status" value="1"/>
</dbReference>
<dbReference type="InterPro" id="IPR050302">
    <property type="entry name" value="Rab_GAP_TBC_domain"/>
</dbReference>
<evidence type="ECO:0000256" key="2">
    <source>
        <dbReference type="ARBA" id="ARBA00022553"/>
    </source>
</evidence>
<dbReference type="Proteomes" id="UP000887013">
    <property type="component" value="Unassembled WGS sequence"/>
</dbReference>
<dbReference type="InterPro" id="IPR011993">
    <property type="entry name" value="PH-like_dom_sf"/>
</dbReference>
<dbReference type="SMART" id="SM00164">
    <property type="entry name" value="TBC"/>
    <property type="match status" value="1"/>
</dbReference>
<dbReference type="EMBL" id="BMAW01092737">
    <property type="protein sequence ID" value="GFS56668.1"/>
    <property type="molecule type" value="Genomic_DNA"/>
</dbReference>
<dbReference type="Gene3D" id="1.10.8.270">
    <property type="entry name" value="putative rabgap domain of human tbc1 domain family member 14 like domains"/>
    <property type="match status" value="1"/>
</dbReference>
<feature type="region of interest" description="Disordered" evidence="3">
    <location>
        <begin position="1207"/>
        <end position="1227"/>
    </location>
</feature>
<dbReference type="InterPro" id="IPR021785">
    <property type="entry name" value="DUF3350"/>
</dbReference>
<dbReference type="GO" id="GO:0005096">
    <property type="term" value="F:GTPase activator activity"/>
    <property type="evidence" value="ECO:0007669"/>
    <property type="project" value="UniProtKB-KW"/>
</dbReference>
<evidence type="ECO:0000256" key="3">
    <source>
        <dbReference type="SAM" id="MobiDB-lite"/>
    </source>
</evidence>
<dbReference type="SUPFAM" id="SSF50729">
    <property type="entry name" value="PH domain-like"/>
    <property type="match status" value="2"/>
</dbReference>
<feature type="domain" description="PID" evidence="4">
    <location>
        <begin position="24"/>
        <end position="120"/>
    </location>
</feature>
<dbReference type="InterPro" id="IPR000195">
    <property type="entry name" value="Rab-GAP-TBC_dom"/>
</dbReference>
<feature type="region of interest" description="Disordered" evidence="3">
    <location>
        <begin position="1121"/>
        <end position="1140"/>
    </location>
</feature>
<feature type="compositionally biased region" description="Polar residues" evidence="3">
    <location>
        <begin position="1123"/>
        <end position="1137"/>
    </location>
</feature>
<dbReference type="Gene3D" id="2.30.29.30">
    <property type="entry name" value="Pleckstrin-homology domain (PH domain)/Phosphotyrosine-binding domain (PTB)"/>
    <property type="match status" value="2"/>
</dbReference>
<feature type="region of interest" description="Disordered" evidence="3">
    <location>
        <begin position="244"/>
        <end position="275"/>
    </location>
</feature>
<reference evidence="6" key="1">
    <citation type="submission" date="2020-08" db="EMBL/GenBank/DDBJ databases">
        <title>Multicomponent nature underlies the extraordinary mechanical properties of spider dragline silk.</title>
        <authorList>
            <person name="Kono N."/>
            <person name="Nakamura H."/>
            <person name="Mori M."/>
            <person name="Yoshida Y."/>
            <person name="Ohtoshi R."/>
            <person name="Malay A.D."/>
            <person name="Moran D.A.P."/>
            <person name="Tomita M."/>
            <person name="Numata K."/>
            <person name="Arakawa K."/>
        </authorList>
    </citation>
    <scope>NUCLEOTIDE SEQUENCE</scope>
</reference>
<gene>
    <name evidence="6" type="primary">TBC1D4</name>
    <name evidence="6" type="ORF">NPIL_462171</name>
</gene>